<accession>A0A4C1Y116</accession>
<evidence type="ECO:0000259" key="5">
    <source>
        <dbReference type="SMART" id="SM00642"/>
    </source>
</evidence>
<dbReference type="AlphaFoldDB" id="A0A4C1Y116"/>
<dbReference type="Proteomes" id="UP000299102">
    <property type="component" value="Unassembled WGS sequence"/>
</dbReference>
<dbReference type="OrthoDB" id="204980at2759"/>
<dbReference type="InterPro" id="IPR044822">
    <property type="entry name" value="Myb_DNA-bind_4"/>
</dbReference>
<evidence type="ECO:0000256" key="3">
    <source>
        <dbReference type="SAM" id="MobiDB-lite"/>
    </source>
</evidence>
<evidence type="ECO:0000256" key="1">
    <source>
        <dbReference type="ARBA" id="ARBA00001657"/>
    </source>
</evidence>
<dbReference type="InterPro" id="IPR006047">
    <property type="entry name" value="GH13_cat_dom"/>
</dbReference>
<dbReference type="Gene3D" id="3.90.400.10">
    <property type="entry name" value="Oligo-1,6-glucosidase, Domain 2"/>
    <property type="match status" value="1"/>
</dbReference>
<dbReference type="Pfam" id="PF00128">
    <property type="entry name" value="Alpha-amylase"/>
    <property type="match status" value="1"/>
</dbReference>
<keyword evidence="4" id="KW-1133">Transmembrane helix</keyword>
<dbReference type="GO" id="GO:0005975">
    <property type="term" value="P:carbohydrate metabolic process"/>
    <property type="evidence" value="ECO:0007669"/>
    <property type="project" value="InterPro"/>
</dbReference>
<sequence>MSDPRTNHLSADGEEAEENVASYKPLPESDIAHEIEFIETIELNKADMMEVEEDDEDHWDSASTKLLLTLYLQNVDKFRNPKIRKKNIWTEVSTVVGKGPDNCDKKFRNLKLTYIRLLKKKRQNPEANIKWPYFEIFEEIYSYDGQYHPQIEQKLQDSSESVAKTLLSLNPSTFTTDTLENGAESSSHGQNEEAKKKLTNRKRNAEFRKATLEIRERQKIVEAKLDRLIELLSSKNNLAKSKSREKVSYDGAEEKLLQKEKEAKIATRVDMADAKYVVGDHRNGDAKIELDANQKFTGLTREELMKYASDPFWVRLRWTLFVLFWLLWLCMLAGAIAIIVRAPKCAPPPPRTWYERGPLLDASEASSYDVINEHLLAARDVQVQGMFVPGALAGDTYDVLDEPGKLDKFKELAKKADDYGIKLIVDLVANHVNATHSWFTLSENRTGEYADYFVWAQGGDFDDETRRRRPPNNWRSTMNESAWSWSAARGAYYLAQYEAHRPDLNFSNPLVVKRFDDVIRAWLGAGARGVRLQRARQLLVNPLLANETVAEGRAALGADHTAYAFYRHRHSADQPALLDLLKHWAHLTGNESVFTLAETTPPELFLSEERGWALALRPPSTAPLPLHASPYQLAHRLNALTRYDWPILQLKTEQGEEEEAIALSALLPAAPLLTLAALPQHNDTTQVKLLGQLWSLRKDASVQHGNATVRAQPAALEDDGDGHNGTEVLVVVRWKPDHTGYAVLWNGGTRAARADVSALPAVPAALTVLRVTARVHTLTNYTHNQEVKSADLLVPARSALMLSFVPKVEE</sequence>
<keyword evidence="4" id="KW-0472">Membrane</keyword>
<proteinExistence type="predicted"/>
<protein>
    <recommendedName>
        <fullName evidence="2">alpha-glucosidase</fullName>
        <ecNumber evidence="2">3.2.1.20</ecNumber>
    </recommendedName>
</protein>
<feature type="transmembrane region" description="Helical" evidence="4">
    <location>
        <begin position="318"/>
        <end position="340"/>
    </location>
</feature>
<dbReference type="EMBL" id="BGZK01001004">
    <property type="protein sequence ID" value="GBP68237.1"/>
    <property type="molecule type" value="Genomic_DNA"/>
</dbReference>
<evidence type="ECO:0000256" key="4">
    <source>
        <dbReference type="SAM" id="Phobius"/>
    </source>
</evidence>
<gene>
    <name evidence="6" type="primary">Mal-B2</name>
    <name evidence="6" type="ORF">EVAR_50382_1</name>
</gene>
<dbReference type="InterPro" id="IPR031984">
    <property type="entry name" value="SLC3A2_N"/>
</dbReference>
<dbReference type="GO" id="GO:0016323">
    <property type="term" value="C:basolateral plasma membrane"/>
    <property type="evidence" value="ECO:0007669"/>
    <property type="project" value="TreeGrafter"/>
</dbReference>
<evidence type="ECO:0000256" key="2">
    <source>
        <dbReference type="ARBA" id="ARBA00012741"/>
    </source>
</evidence>
<dbReference type="PANTHER" id="PTHR46673">
    <property type="entry name" value="4F2 CELL-SURFACE ANTIGEN HEAVY CHAIN"/>
    <property type="match status" value="1"/>
</dbReference>
<dbReference type="SMART" id="SM00642">
    <property type="entry name" value="Aamy"/>
    <property type="match status" value="1"/>
</dbReference>
<feature type="region of interest" description="Disordered" evidence="3">
    <location>
        <begin position="175"/>
        <end position="202"/>
    </location>
</feature>
<dbReference type="GO" id="GO:1904273">
    <property type="term" value="P:L-alanine import across plasma membrane"/>
    <property type="evidence" value="ECO:0007669"/>
    <property type="project" value="TreeGrafter"/>
</dbReference>
<dbReference type="Pfam" id="PF16028">
    <property type="entry name" value="SLC3A2_N"/>
    <property type="match status" value="1"/>
</dbReference>
<dbReference type="GO" id="GO:0016324">
    <property type="term" value="C:apical plasma membrane"/>
    <property type="evidence" value="ECO:0007669"/>
    <property type="project" value="TreeGrafter"/>
</dbReference>
<comment type="caution">
    <text evidence="6">The sequence shown here is derived from an EMBL/GenBank/DDBJ whole genome shotgun (WGS) entry which is preliminary data.</text>
</comment>
<evidence type="ECO:0000313" key="7">
    <source>
        <dbReference type="Proteomes" id="UP000299102"/>
    </source>
</evidence>
<dbReference type="InterPro" id="IPR017853">
    <property type="entry name" value="GH"/>
</dbReference>
<reference evidence="6 7" key="1">
    <citation type="journal article" date="2019" name="Commun. Biol.">
        <title>The bagworm genome reveals a unique fibroin gene that provides high tensile strength.</title>
        <authorList>
            <person name="Kono N."/>
            <person name="Nakamura H."/>
            <person name="Ohtoshi R."/>
            <person name="Tomita M."/>
            <person name="Numata K."/>
            <person name="Arakawa K."/>
        </authorList>
    </citation>
    <scope>NUCLEOTIDE SEQUENCE [LARGE SCALE GENOMIC DNA]</scope>
</reference>
<dbReference type="GO" id="GO:0015173">
    <property type="term" value="F:aromatic amino acid transmembrane transporter activity"/>
    <property type="evidence" value="ECO:0007669"/>
    <property type="project" value="TreeGrafter"/>
</dbReference>
<dbReference type="SUPFAM" id="SSF51445">
    <property type="entry name" value="(Trans)glycosidases"/>
    <property type="match status" value="1"/>
</dbReference>
<dbReference type="InterPro" id="IPR045857">
    <property type="entry name" value="O16G_dom_2"/>
</dbReference>
<feature type="compositionally biased region" description="Polar residues" evidence="3">
    <location>
        <begin position="175"/>
        <end position="189"/>
    </location>
</feature>
<dbReference type="GO" id="GO:0015180">
    <property type="term" value="F:L-alanine transmembrane transporter activity"/>
    <property type="evidence" value="ECO:0007669"/>
    <property type="project" value="TreeGrafter"/>
</dbReference>
<organism evidence="6 7">
    <name type="scientific">Eumeta variegata</name>
    <name type="common">Bagworm moth</name>
    <name type="synonym">Eumeta japonica</name>
    <dbReference type="NCBI Taxonomy" id="151549"/>
    <lineage>
        <taxon>Eukaryota</taxon>
        <taxon>Metazoa</taxon>
        <taxon>Ecdysozoa</taxon>
        <taxon>Arthropoda</taxon>
        <taxon>Hexapoda</taxon>
        <taxon>Insecta</taxon>
        <taxon>Pterygota</taxon>
        <taxon>Neoptera</taxon>
        <taxon>Endopterygota</taxon>
        <taxon>Lepidoptera</taxon>
        <taxon>Glossata</taxon>
        <taxon>Ditrysia</taxon>
        <taxon>Tineoidea</taxon>
        <taxon>Psychidae</taxon>
        <taxon>Oiketicinae</taxon>
        <taxon>Eumeta</taxon>
    </lineage>
</organism>
<evidence type="ECO:0000313" key="6">
    <source>
        <dbReference type="EMBL" id="GBP68237.1"/>
    </source>
</evidence>
<comment type="catalytic activity">
    <reaction evidence="1">
        <text>Hydrolysis of terminal, non-reducing (1-&gt;4)-linked alpha-D-glucose residues with release of alpha-D-glucose.</text>
        <dbReference type="EC" id="3.2.1.20"/>
    </reaction>
</comment>
<dbReference type="InterPro" id="IPR042280">
    <property type="entry name" value="SLC3A2"/>
</dbReference>
<name>A0A4C1Y116_EUMVA</name>
<dbReference type="STRING" id="151549.A0A4C1Y116"/>
<feature type="domain" description="Glycosyl hydrolase family 13 catalytic" evidence="5">
    <location>
        <begin position="365"/>
        <end position="670"/>
    </location>
</feature>
<dbReference type="PANTHER" id="PTHR46673:SF1">
    <property type="entry name" value="4F2 CELL-SURFACE ANTIGEN HEAVY CHAIN"/>
    <property type="match status" value="1"/>
</dbReference>
<dbReference type="GO" id="GO:1903801">
    <property type="term" value="P:L-leucine import across plasma membrane"/>
    <property type="evidence" value="ECO:0007669"/>
    <property type="project" value="TreeGrafter"/>
</dbReference>
<dbReference type="Pfam" id="PF13837">
    <property type="entry name" value="Myb_DNA-bind_4"/>
    <property type="match status" value="1"/>
</dbReference>
<dbReference type="GO" id="GO:0015190">
    <property type="term" value="F:L-leucine transmembrane transporter activity"/>
    <property type="evidence" value="ECO:0007669"/>
    <property type="project" value="TreeGrafter"/>
</dbReference>
<keyword evidence="4" id="KW-0812">Transmembrane</keyword>
<keyword evidence="7" id="KW-1185">Reference proteome</keyword>
<dbReference type="EC" id="3.2.1.20" evidence="2"/>
<dbReference type="Gene3D" id="3.20.20.80">
    <property type="entry name" value="Glycosidases"/>
    <property type="match status" value="1"/>
</dbReference>
<feature type="region of interest" description="Disordered" evidence="3">
    <location>
        <begin position="1"/>
        <end position="25"/>
    </location>
</feature>
<dbReference type="GO" id="GO:0015823">
    <property type="term" value="P:phenylalanine transport"/>
    <property type="evidence" value="ECO:0007669"/>
    <property type="project" value="TreeGrafter"/>
</dbReference>
<dbReference type="GO" id="GO:0004558">
    <property type="term" value="F:alpha-1,4-glucosidase activity"/>
    <property type="evidence" value="ECO:0007669"/>
    <property type="project" value="UniProtKB-EC"/>
</dbReference>